<dbReference type="InterPro" id="IPR036513">
    <property type="entry name" value="STAS_dom_sf"/>
</dbReference>
<evidence type="ECO:0000313" key="1">
    <source>
        <dbReference type="EMBL" id="OIQ81166.1"/>
    </source>
</evidence>
<gene>
    <name evidence="1" type="ORF">GALL_370700</name>
</gene>
<dbReference type="EMBL" id="MLJW01000960">
    <property type="protein sequence ID" value="OIQ81166.1"/>
    <property type="molecule type" value="Genomic_DNA"/>
</dbReference>
<dbReference type="SUPFAM" id="SSF52091">
    <property type="entry name" value="SpoIIaa-like"/>
    <property type="match status" value="1"/>
</dbReference>
<proteinExistence type="predicted"/>
<comment type="caution">
    <text evidence="1">The sequence shown here is derived from an EMBL/GenBank/DDBJ whole genome shotgun (WGS) entry which is preliminary data.</text>
</comment>
<sequence length="619" mass="65529">MTDTKPRSFWGRVSEFVKNPTQDWSLTRHEGALREQQEQERVKAREEQRKLDAFIRRRELAALRRLRRRQADGVPIDGLPSDVPDTDGAAALAPQREATLRKINEIERMMSAPDSRATRSRLTRSSGLSGAELAHEADAIRVRAAPTTDDTVPMAPPDAGTDLAFPVTDMHAPAAAMTPAPAPLSLLSELAPTVQQGNAASTLPLAATQLAPTRPADGAWRSATQVPLPNLDAVSSGLSSSPRQASDAAWSRPAALAVDVQEGVSASPLFDQACIDFANANDADAERALLEAISGSPDRELENEFWLALFDLYRAGGNQARFDALVADYVDRFQSSAPSWGTPAAAPSAPAGGATSAFTALGELDAAQARALLLLARSGAAQVALDFNALTTVAPAALAQALEALRALDAAAGCSIELGGVDNLVDACAVAAPPMQRDLDPTWWHLRLEALRMAGRQDAFENVALDFCVTYEISPPTWEPPKARVRVLQAEFGMLGDGPATRTPRGARSAFGASQFGGSGFSATTTGLALARLEGEIAGGSEDFLKPLDRVAAGSGGVIVNLGELRRLDFSSAGIILNWVMAQTAAGRSVRFEGVHRLIAGLFVILGINSVAQIELRRS</sequence>
<protein>
    <recommendedName>
        <fullName evidence="2">STAS domain-containing protein</fullName>
    </recommendedName>
</protein>
<evidence type="ECO:0008006" key="2">
    <source>
        <dbReference type="Google" id="ProtNLM"/>
    </source>
</evidence>
<name>A0A1J5QBY4_9ZZZZ</name>
<reference evidence="1" key="1">
    <citation type="submission" date="2016-10" db="EMBL/GenBank/DDBJ databases">
        <title>Sequence of Gallionella enrichment culture.</title>
        <authorList>
            <person name="Poehlein A."/>
            <person name="Muehling M."/>
            <person name="Daniel R."/>
        </authorList>
    </citation>
    <scope>NUCLEOTIDE SEQUENCE</scope>
</reference>
<accession>A0A1J5QBY4</accession>
<dbReference type="AlphaFoldDB" id="A0A1J5QBY4"/>
<organism evidence="1">
    <name type="scientific">mine drainage metagenome</name>
    <dbReference type="NCBI Taxonomy" id="410659"/>
    <lineage>
        <taxon>unclassified sequences</taxon>
        <taxon>metagenomes</taxon>
        <taxon>ecological metagenomes</taxon>
    </lineage>
</organism>